<proteinExistence type="predicted"/>
<dbReference type="InterPro" id="IPR009081">
    <property type="entry name" value="PP-bd_ACP"/>
</dbReference>
<evidence type="ECO:0000256" key="4">
    <source>
        <dbReference type="SAM" id="Coils"/>
    </source>
</evidence>
<dbReference type="SMART" id="SM01294">
    <property type="entry name" value="PKS_PP_betabranch"/>
    <property type="match status" value="1"/>
</dbReference>
<accession>A0A7S1QFM9</accession>
<sequence length="868" mass="94409">MAEIRTHNAGGKAKLSEMLKEKRARAAEQDVTRAAGFLRPVGDRLAEQYTCMADDSAASGPKREAAMLFSAAEGFLEAADPKECLKVAQEALDKFKALGDTGKDGVADALHLIVDAHRLDAYINYKEPEEGLKVANEELAKFKDGGNKRGQATMQLAIAEMGTDNLRLNKRRDALEPVTEALTLAKELGDKKLEAKCLIESAFVRFSTNEADKMLEEADAALKICEETKDNMGKGLALFANGLAHVKQNNYDTAVQKATSAQKVFEEMGKKALEAGVLHTMAIWRMLEEKAKKAVPLAEQALAKAKEVEKGKRLEAVTSYTVCEAMIEAKNAKGALKVAKDALDKFTADGAKKEQAMMQEALTAAHLASDAAEKAVKTIDSARQLAEELGEKRYEARIMIEASATHIQAKEKDEALEAIEKAVDLAQEDNDLQTTAYAQRELATFLMFEKEDYKEALKTAQSAAESAQQDDDKVGEGKATLQVAFAYSLMEENSKALAACNDAQEMYQECGNLEGEAQALAMIAELKAFDGKFEAALEAAEERLSIFREMKDLKNEAKTLCLVASLHNRDKNWEEAEKVCKEALTLAGKVDDADLDMEINILMTQIYFDQAQDAGDRNAKTLYGKASKTADEAVKAGSKSGEKAHRAVSAYWKAQTLVMEDKLQDAQRTVSEAEGLFKGIQAEQGQAACLHLLGTLQAAANSVDKALDTLDRALALSQSCKDTDLEYEISSSIYNIQRQIQPAGGMMMMDPAMMQQMMPAQGMDGGAMMGGDAGGAEAAQSVAAKPKGLDPAFVRKQLMTFVKDVMATDDELELDSPFMEAGMDSLSSVSLMSMVAKEFQMALSPSLVFDFPTVRALEDHLVEESKNM</sequence>
<dbReference type="PROSITE" id="PS50005">
    <property type="entry name" value="TPR"/>
    <property type="match status" value="1"/>
</dbReference>
<evidence type="ECO:0000256" key="1">
    <source>
        <dbReference type="ARBA" id="ARBA00022450"/>
    </source>
</evidence>
<keyword evidence="1" id="KW-0596">Phosphopantetheine</keyword>
<dbReference type="SMART" id="SM00028">
    <property type="entry name" value="TPR"/>
    <property type="match status" value="6"/>
</dbReference>
<keyword evidence="4" id="KW-0175">Coiled coil</keyword>
<name>A0A7S1QFM9_ALECA</name>
<dbReference type="InterPro" id="IPR019734">
    <property type="entry name" value="TPR_rpt"/>
</dbReference>
<dbReference type="InterPro" id="IPR036736">
    <property type="entry name" value="ACP-like_sf"/>
</dbReference>
<evidence type="ECO:0000256" key="3">
    <source>
        <dbReference type="PROSITE-ProRule" id="PRU00339"/>
    </source>
</evidence>
<feature type="domain" description="Carrier" evidence="5">
    <location>
        <begin position="789"/>
        <end position="865"/>
    </location>
</feature>
<feature type="coiled-coil region" evidence="4">
    <location>
        <begin position="372"/>
        <end position="470"/>
    </location>
</feature>
<dbReference type="SUPFAM" id="SSF48452">
    <property type="entry name" value="TPR-like"/>
    <property type="match status" value="4"/>
</dbReference>
<evidence type="ECO:0000256" key="2">
    <source>
        <dbReference type="ARBA" id="ARBA00022553"/>
    </source>
</evidence>
<feature type="repeat" description="TPR" evidence="3">
    <location>
        <begin position="396"/>
        <end position="429"/>
    </location>
</feature>
<dbReference type="PANTHER" id="PTHR10098">
    <property type="entry name" value="RAPSYN-RELATED"/>
    <property type="match status" value="1"/>
</dbReference>
<dbReference type="SUPFAM" id="SSF47336">
    <property type="entry name" value="ACP-like"/>
    <property type="match status" value="1"/>
</dbReference>
<dbReference type="Gene3D" id="1.25.40.10">
    <property type="entry name" value="Tetratricopeptide repeat domain"/>
    <property type="match status" value="3"/>
</dbReference>
<keyword evidence="2" id="KW-0597">Phosphoprotein</keyword>
<dbReference type="Gene3D" id="1.10.1200.10">
    <property type="entry name" value="ACP-like"/>
    <property type="match status" value="1"/>
</dbReference>
<evidence type="ECO:0000313" key="6">
    <source>
        <dbReference type="EMBL" id="CAD9137003.1"/>
    </source>
</evidence>
<dbReference type="InterPro" id="IPR011990">
    <property type="entry name" value="TPR-like_helical_dom_sf"/>
</dbReference>
<gene>
    <name evidence="6" type="ORF">ACAT0790_LOCUS25024</name>
</gene>
<keyword evidence="3" id="KW-0802">TPR repeat</keyword>
<reference evidence="6" key="1">
    <citation type="submission" date="2021-01" db="EMBL/GenBank/DDBJ databases">
        <authorList>
            <person name="Corre E."/>
            <person name="Pelletier E."/>
            <person name="Niang G."/>
            <person name="Scheremetjew M."/>
            <person name="Finn R."/>
            <person name="Kale V."/>
            <person name="Holt S."/>
            <person name="Cochrane G."/>
            <person name="Meng A."/>
            <person name="Brown T."/>
            <person name="Cohen L."/>
        </authorList>
    </citation>
    <scope>NUCLEOTIDE SEQUENCE</scope>
    <source>
        <strain evidence="6">OF101</strain>
    </source>
</reference>
<dbReference type="PROSITE" id="PS50075">
    <property type="entry name" value="CARRIER"/>
    <property type="match status" value="1"/>
</dbReference>
<dbReference type="GO" id="GO:0031177">
    <property type="term" value="F:phosphopantetheine binding"/>
    <property type="evidence" value="ECO:0007669"/>
    <property type="project" value="InterPro"/>
</dbReference>
<evidence type="ECO:0000259" key="5">
    <source>
        <dbReference type="PROSITE" id="PS50075"/>
    </source>
</evidence>
<organism evidence="6">
    <name type="scientific">Alexandrium catenella</name>
    <name type="common">Red tide dinoflagellate</name>
    <name type="synonym">Gonyaulax catenella</name>
    <dbReference type="NCBI Taxonomy" id="2925"/>
    <lineage>
        <taxon>Eukaryota</taxon>
        <taxon>Sar</taxon>
        <taxon>Alveolata</taxon>
        <taxon>Dinophyceae</taxon>
        <taxon>Gonyaulacales</taxon>
        <taxon>Pyrocystaceae</taxon>
        <taxon>Alexandrium</taxon>
    </lineage>
</organism>
<dbReference type="PANTHER" id="PTHR10098:SF108">
    <property type="entry name" value="TETRATRICOPEPTIDE REPEAT PROTEIN 28"/>
    <property type="match status" value="1"/>
</dbReference>
<protein>
    <recommendedName>
        <fullName evidence="5">Carrier domain-containing protein</fullName>
    </recommendedName>
</protein>
<dbReference type="Pfam" id="PF00550">
    <property type="entry name" value="PP-binding"/>
    <property type="match status" value="1"/>
</dbReference>
<dbReference type="SMART" id="SM00823">
    <property type="entry name" value="PKS_PP"/>
    <property type="match status" value="1"/>
</dbReference>
<dbReference type="AlphaFoldDB" id="A0A7S1QFM9"/>
<dbReference type="InterPro" id="IPR020806">
    <property type="entry name" value="PKS_PP-bd"/>
</dbReference>
<dbReference type="EMBL" id="HBGE01041456">
    <property type="protein sequence ID" value="CAD9137003.1"/>
    <property type="molecule type" value="Transcribed_RNA"/>
</dbReference>